<organism evidence="1 2">
    <name type="scientific">Dendrolimus kikuchii</name>
    <dbReference type="NCBI Taxonomy" id="765133"/>
    <lineage>
        <taxon>Eukaryota</taxon>
        <taxon>Metazoa</taxon>
        <taxon>Ecdysozoa</taxon>
        <taxon>Arthropoda</taxon>
        <taxon>Hexapoda</taxon>
        <taxon>Insecta</taxon>
        <taxon>Pterygota</taxon>
        <taxon>Neoptera</taxon>
        <taxon>Endopterygota</taxon>
        <taxon>Lepidoptera</taxon>
        <taxon>Glossata</taxon>
        <taxon>Ditrysia</taxon>
        <taxon>Bombycoidea</taxon>
        <taxon>Lasiocampidae</taxon>
        <taxon>Dendrolimus</taxon>
    </lineage>
</organism>
<gene>
    <name evidence="1" type="ORF">K1T71_010527</name>
</gene>
<proteinExistence type="predicted"/>
<dbReference type="EMBL" id="CM034404">
    <property type="protein sequence ID" value="KAJ0174381.1"/>
    <property type="molecule type" value="Genomic_DNA"/>
</dbReference>
<sequence>MFWRKLTKIHKTVYIVITYLSTYLLISYVLTPEATVTFVSDDIRVGDKYVLLFLVAPKAPVFTDVEGAEVFQSRKCGQCFLTNNRGFLPMSEYDGVLVYGDKYLLTKTGTVSNKYVIETNNKCIHRKLKCLREPKITSFSTNQSYTLCSLCDEMLQKRKV</sequence>
<accession>A0ACC1CS76</accession>
<dbReference type="Proteomes" id="UP000824533">
    <property type="component" value="Linkage Group LG18"/>
</dbReference>
<protein>
    <submittedName>
        <fullName evidence="1">Uncharacterized protein</fullName>
    </submittedName>
</protein>
<reference evidence="1 2" key="1">
    <citation type="journal article" date="2021" name="Front. Genet.">
        <title>Chromosome-Level Genome Assembly Reveals Significant Gene Expansion in the Toll and IMD Signaling Pathways of Dendrolimus kikuchii.</title>
        <authorList>
            <person name="Zhou J."/>
            <person name="Wu P."/>
            <person name="Xiong Z."/>
            <person name="Liu N."/>
            <person name="Zhao N."/>
            <person name="Ji M."/>
            <person name="Qiu Y."/>
            <person name="Yang B."/>
        </authorList>
    </citation>
    <scope>NUCLEOTIDE SEQUENCE [LARGE SCALE GENOMIC DNA]</scope>
    <source>
        <strain evidence="1">Ann1</strain>
    </source>
</reference>
<comment type="caution">
    <text evidence="1">The sequence shown here is derived from an EMBL/GenBank/DDBJ whole genome shotgun (WGS) entry which is preliminary data.</text>
</comment>
<evidence type="ECO:0000313" key="1">
    <source>
        <dbReference type="EMBL" id="KAJ0174381.1"/>
    </source>
</evidence>
<name>A0ACC1CS76_9NEOP</name>
<evidence type="ECO:0000313" key="2">
    <source>
        <dbReference type="Proteomes" id="UP000824533"/>
    </source>
</evidence>
<keyword evidence="2" id="KW-1185">Reference proteome</keyword>